<keyword evidence="7" id="KW-1185">Reference proteome</keyword>
<dbReference type="Gene3D" id="1.20.120.1630">
    <property type="match status" value="1"/>
</dbReference>
<evidence type="ECO:0000313" key="7">
    <source>
        <dbReference type="Proteomes" id="UP001528411"/>
    </source>
</evidence>
<reference evidence="6 7" key="1">
    <citation type="submission" date="2023-01" db="EMBL/GenBank/DDBJ databases">
        <title>Psychrosphaera sp. nov., isolated from marine algae.</title>
        <authorList>
            <person name="Bayburt H."/>
            <person name="Choi B.J."/>
            <person name="Kim J.M."/>
            <person name="Choi D.G."/>
            <person name="Jeon C.O."/>
        </authorList>
    </citation>
    <scope>NUCLEOTIDE SEQUENCE [LARGE SCALE GENOMIC DNA]</scope>
    <source>
        <strain evidence="6 7">G1-22</strain>
    </source>
</reference>
<dbReference type="InterPro" id="IPR007318">
    <property type="entry name" value="Phopholipid_MeTrfase"/>
</dbReference>
<proteinExistence type="predicted"/>
<feature type="transmembrane region" description="Helical" evidence="5">
    <location>
        <begin position="93"/>
        <end position="124"/>
    </location>
</feature>
<keyword evidence="3 5" id="KW-1133">Transmembrane helix</keyword>
<feature type="transmembrane region" description="Helical" evidence="5">
    <location>
        <begin position="12"/>
        <end position="30"/>
    </location>
</feature>
<dbReference type="RefSeq" id="WP_272181157.1">
    <property type="nucleotide sequence ID" value="NZ_JAQOMS010000002.1"/>
</dbReference>
<dbReference type="PANTHER" id="PTHR12714:SF24">
    <property type="entry name" value="SLR1182 PROTEIN"/>
    <property type="match status" value="1"/>
</dbReference>
<comment type="subcellular location">
    <subcellularLocation>
        <location evidence="1">Endomembrane system</location>
        <topology evidence="1">Multi-pass membrane protein</topology>
    </subcellularLocation>
</comment>
<evidence type="ECO:0000256" key="1">
    <source>
        <dbReference type="ARBA" id="ARBA00004127"/>
    </source>
</evidence>
<dbReference type="PANTHER" id="PTHR12714">
    <property type="entry name" value="PROTEIN-S ISOPRENYLCYSTEINE O-METHYLTRANSFERASE"/>
    <property type="match status" value="1"/>
</dbReference>
<dbReference type="Pfam" id="PF04191">
    <property type="entry name" value="PEMT"/>
    <property type="match status" value="1"/>
</dbReference>
<evidence type="ECO:0000256" key="4">
    <source>
        <dbReference type="ARBA" id="ARBA00023136"/>
    </source>
</evidence>
<dbReference type="EMBL" id="JAQOMS010000002">
    <property type="protein sequence ID" value="MDC2889794.1"/>
    <property type="molecule type" value="Genomic_DNA"/>
</dbReference>
<dbReference type="Proteomes" id="UP001528411">
    <property type="component" value="Unassembled WGS sequence"/>
</dbReference>
<keyword evidence="2 5" id="KW-0812">Transmembrane</keyword>
<comment type="caution">
    <text evidence="6">The sequence shown here is derived from an EMBL/GenBank/DDBJ whole genome shotgun (WGS) entry which is preliminary data.</text>
</comment>
<feature type="transmembrane region" description="Helical" evidence="5">
    <location>
        <begin position="42"/>
        <end position="61"/>
    </location>
</feature>
<gene>
    <name evidence="6" type="ORF">PN838_14690</name>
</gene>
<organism evidence="6 7">
    <name type="scientific">Psychrosphaera algicola</name>
    <dbReference type="NCBI Taxonomy" id="3023714"/>
    <lineage>
        <taxon>Bacteria</taxon>
        <taxon>Pseudomonadati</taxon>
        <taxon>Pseudomonadota</taxon>
        <taxon>Gammaproteobacteria</taxon>
        <taxon>Alteromonadales</taxon>
        <taxon>Pseudoalteromonadaceae</taxon>
        <taxon>Psychrosphaera</taxon>
    </lineage>
</organism>
<evidence type="ECO:0000313" key="6">
    <source>
        <dbReference type="EMBL" id="MDC2889794.1"/>
    </source>
</evidence>
<accession>A0ABT5FFH6</accession>
<evidence type="ECO:0000256" key="2">
    <source>
        <dbReference type="ARBA" id="ARBA00022692"/>
    </source>
</evidence>
<sequence length="154" mass="17570">MKLTWLELKLPPVLLVIILMVVMTLVKTLDLSLFEFARQTEVGGILAGFGLVVIAAGVMQFDQAKTTVNPVKPNETSRVVSTGIYSITRNPMYLGMLFVLTGWCVYIGIIANLAFLVVFVLYMVQFQIKPEEKILRQMFGEEYDEYVTRVRRWI</sequence>
<protein>
    <submittedName>
        <fullName evidence="6">Isoprenylcysteine carboxylmethyltransferase family protein</fullName>
    </submittedName>
</protein>
<name>A0ABT5FFH6_9GAMM</name>
<evidence type="ECO:0000256" key="3">
    <source>
        <dbReference type="ARBA" id="ARBA00022989"/>
    </source>
</evidence>
<evidence type="ECO:0000256" key="5">
    <source>
        <dbReference type="SAM" id="Phobius"/>
    </source>
</evidence>
<keyword evidence="4 5" id="KW-0472">Membrane</keyword>